<accession>A0AAX4J5S8</accession>
<evidence type="ECO:0000313" key="3">
    <source>
        <dbReference type="EMBL" id="WRQ13076.1"/>
    </source>
</evidence>
<keyword evidence="1" id="KW-0175">Coiled coil</keyword>
<evidence type="ECO:0008006" key="5">
    <source>
        <dbReference type="Google" id="ProtNLM"/>
    </source>
</evidence>
<name>A0AAX4J5S8_9CAUD</name>
<feature type="coiled-coil region" evidence="1">
    <location>
        <begin position="189"/>
        <end position="226"/>
    </location>
</feature>
<dbReference type="EMBL" id="OR813779">
    <property type="protein sequence ID" value="WRQ13076.1"/>
    <property type="molecule type" value="Genomic_DNA"/>
</dbReference>
<sequence>MNKEQQSSDQTKTTILVPEYTPFETKLTEFKDKYESIVVDVSTTKGMEAAKASRKELRDSYLNLKDLKAKIKAPVLERGRLIDSEYNRIDAELKKLFAKFDQPIKDEEAKKKAAKEKKEREKREALLALQNEISSIQNKPSSLIGFSSEAIELELEQLRTLEIDSEKFGDLAVDAITAKKTAIGQLETMVQQAKHAEAMEAENKRIREEQERRQRIDGLLSRLRNAPSSAFGKSSADIEATIKGVNNFDMDQFGESRPEAEAIRTGVISQLETLLAQTKEQEAKQAEFDKQQEEFNQRQREEAAKREAEEKTKREQEEKQRRENLAQAKKESDEARKNEVKRDIIQHLIEGGIAEAAATNLADALMSGKVPHVTVNL</sequence>
<evidence type="ECO:0000256" key="2">
    <source>
        <dbReference type="SAM" id="MobiDB-lite"/>
    </source>
</evidence>
<evidence type="ECO:0000313" key="4">
    <source>
        <dbReference type="Proteomes" id="UP001432163"/>
    </source>
</evidence>
<organism evidence="3 4">
    <name type="scientific">Vibrio phage vB_VpM-pA2SJ1</name>
    <dbReference type="NCBI Taxonomy" id="3095964"/>
    <lineage>
        <taxon>Viruses</taxon>
        <taxon>Duplodnaviria</taxon>
        <taxon>Heunggongvirae</taxon>
        <taxon>Uroviricota</taxon>
        <taxon>Caudoviricetes</taxon>
    </lineage>
</organism>
<proteinExistence type="predicted"/>
<feature type="region of interest" description="Disordered" evidence="2">
    <location>
        <begin position="280"/>
        <end position="339"/>
    </location>
</feature>
<protein>
    <recommendedName>
        <fullName evidence="5">DUF1351 domain-containing protein</fullName>
    </recommendedName>
</protein>
<reference evidence="3" key="1">
    <citation type="submission" date="2023-11" db="EMBL/GenBank/DDBJ databases">
        <title>Complete genome sequence of Vibrio virus vB_VpM-pA2SJ1.</title>
        <authorList>
            <person name="Lim S.J."/>
            <person name="Park S.Y."/>
            <person name="Kim J.H."/>
        </authorList>
    </citation>
    <scope>NUCLEOTIDE SEQUENCE</scope>
</reference>
<evidence type="ECO:0000256" key="1">
    <source>
        <dbReference type="SAM" id="Coils"/>
    </source>
</evidence>
<dbReference type="Proteomes" id="UP001432163">
    <property type="component" value="Segment"/>
</dbReference>
<feature type="coiled-coil region" evidence="1">
    <location>
        <begin position="104"/>
        <end position="139"/>
    </location>
</feature>